<gene>
    <name evidence="1" type="ORF">BTN50_1798</name>
</gene>
<protein>
    <submittedName>
        <fullName evidence="1">Mobile element protein</fullName>
    </submittedName>
</protein>
<organism evidence="1 2">
    <name type="scientific">Candidatus Enterovibrio altilux</name>
    <dbReference type="NCBI Taxonomy" id="1927128"/>
    <lineage>
        <taxon>Bacteria</taxon>
        <taxon>Pseudomonadati</taxon>
        <taxon>Pseudomonadota</taxon>
        <taxon>Gammaproteobacteria</taxon>
        <taxon>Vibrionales</taxon>
        <taxon>Vibrionaceae</taxon>
        <taxon>Enterovibrio</taxon>
    </lineage>
</organism>
<accession>A0A291BB65</accession>
<evidence type="ECO:0000313" key="1">
    <source>
        <dbReference type="EMBL" id="ATF10224.1"/>
    </source>
</evidence>
<dbReference type="KEGG" id="elux:BTN50_1798"/>
<evidence type="ECO:0000313" key="2">
    <source>
        <dbReference type="Proteomes" id="UP000218160"/>
    </source>
</evidence>
<proteinExistence type="predicted"/>
<dbReference type="Proteomes" id="UP000218160">
    <property type="component" value="Chromosome 2"/>
</dbReference>
<sequence length="45" mass="5385">MSYSHYSYIIKRTLTVNVAFKMKTNETIQHLSIDFTALKVYNERE</sequence>
<dbReference type="EMBL" id="CP020663">
    <property type="protein sequence ID" value="ATF10224.1"/>
    <property type="molecule type" value="Genomic_DNA"/>
</dbReference>
<reference evidence="2" key="1">
    <citation type="submission" date="2017-04" db="EMBL/GenBank/DDBJ databases">
        <title>Genome evolution of the luminous symbionts of deep sea anglerfish.</title>
        <authorList>
            <person name="Hendry T.A."/>
        </authorList>
    </citation>
    <scope>NUCLEOTIDE SEQUENCE [LARGE SCALE GENOMIC DNA]</scope>
</reference>
<dbReference type="AlphaFoldDB" id="A0A291BB65"/>
<keyword evidence="2" id="KW-1185">Reference proteome</keyword>
<name>A0A291BB65_9GAMM</name>